<protein>
    <submittedName>
        <fullName evidence="3">Lipase 6</fullName>
    </submittedName>
</protein>
<keyword evidence="1" id="KW-0378">Hydrolase</keyword>
<dbReference type="Gene3D" id="1.10.260.130">
    <property type="match status" value="1"/>
</dbReference>
<gene>
    <name evidence="3" type="primary">LIP6_1</name>
    <name evidence="3" type="ORF">G6M90_00g066670</name>
</gene>
<evidence type="ECO:0000256" key="2">
    <source>
        <dbReference type="PIRNR" id="PIRNR029171"/>
    </source>
</evidence>
<feature type="signal peptide" evidence="2">
    <location>
        <begin position="1"/>
        <end position="26"/>
    </location>
</feature>
<dbReference type="GO" id="GO:0004806">
    <property type="term" value="F:triacylglycerol lipase activity"/>
    <property type="evidence" value="ECO:0007669"/>
    <property type="project" value="UniProtKB-UniRule"/>
</dbReference>
<dbReference type="PIRSF" id="PIRSF029171">
    <property type="entry name" value="Esterase_LipA"/>
    <property type="match status" value="1"/>
</dbReference>
<dbReference type="Gene3D" id="3.40.50.1820">
    <property type="entry name" value="alpha/beta hydrolase"/>
    <property type="match status" value="1"/>
</dbReference>
<dbReference type="GeneID" id="26247931"/>
<dbReference type="InterPro" id="IPR005152">
    <property type="entry name" value="Lipase_secreted"/>
</dbReference>
<evidence type="ECO:0000313" key="4">
    <source>
        <dbReference type="Proteomes" id="UP000510686"/>
    </source>
</evidence>
<dbReference type="PANTHER" id="PTHR34853">
    <property type="match status" value="1"/>
</dbReference>
<dbReference type="OrthoDB" id="2373480at2759"/>
<dbReference type="InterPro" id="IPR029058">
    <property type="entry name" value="AB_hydrolase_fold"/>
</dbReference>
<reference evidence="3 4" key="1">
    <citation type="submission" date="2020-07" db="EMBL/GenBank/DDBJ databases">
        <title>Telomere length de novo assembly of all 7 chromosomes of the fungus, Metarhizium brunneum, using a novel assembly pipeline.</title>
        <authorList>
            <person name="Saud z."/>
            <person name="Kortsinoglou A."/>
            <person name="Kouvelis V.N."/>
            <person name="Butt T.M."/>
        </authorList>
    </citation>
    <scope>NUCLEOTIDE SEQUENCE [LARGE SCALE GENOMIC DNA]</scope>
    <source>
        <strain evidence="3 4">4556</strain>
    </source>
</reference>
<evidence type="ECO:0000313" key="3">
    <source>
        <dbReference type="EMBL" id="QLI69605.1"/>
    </source>
</evidence>
<keyword evidence="2" id="KW-0732">Signal</keyword>
<organism evidence="3 4">
    <name type="scientific">Metarhizium brunneum</name>
    <dbReference type="NCBI Taxonomy" id="500148"/>
    <lineage>
        <taxon>Eukaryota</taxon>
        <taxon>Fungi</taxon>
        <taxon>Dikarya</taxon>
        <taxon>Ascomycota</taxon>
        <taxon>Pezizomycotina</taxon>
        <taxon>Sordariomycetes</taxon>
        <taxon>Hypocreomycetidae</taxon>
        <taxon>Hypocreales</taxon>
        <taxon>Clavicipitaceae</taxon>
        <taxon>Metarhizium</taxon>
    </lineage>
</organism>
<dbReference type="GO" id="GO:0016042">
    <property type="term" value="P:lipid catabolic process"/>
    <property type="evidence" value="ECO:0007669"/>
    <property type="project" value="UniProtKB-UniRule"/>
</dbReference>
<dbReference type="AlphaFoldDB" id="A0A7D5Z197"/>
<proteinExistence type="inferred from homology"/>
<evidence type="ECO:0000256" key="1">
    <source>
        <dbReference type="ARBA" id="ARBA00022801"/>
    </source>
</evidence>
<dbReference type="SUPFAM" id="SSF53474">
    <property type="entry name" value="alpha/beta-Hydrolases"/>
    <property type="match status" value="1"/>
</dbReference>
<dbReference type="Pfam" id="PF03583">
    <property type="entry name" value="LIP"/>
    <property type="match status" value="1"/>
</dbReference>
<keyword evidence="4" id="KW-1185">Reference proteome</keyword>
<dbReference type="KEGG" id="mbrn:26247931"/>
<sequence>MSTLVLRLMCLAIVSLALVSAQGSRALPPSKDPFYQPPAGFESKEPGAILRQRLVVASFFGLIPDPVETWQLLYRTTAINGSPIATVTTIFKPLFAKKDRFISFHTAYDSSASICNPSYNYQLGSLQTDLISSSEFFLLQLYLLSGYIVASPDYEGPDAAFGPGRLEGMGVLDGMRAVKNFGNNLKLSTNNPMVVGVGYSGGAIATGWAASLQPTYAPDLALKGWAHGGTPANLTGILTFIDNTLFSGFVPAAINGLAKPSAYGAQLTPLLKSIMTPRGQRVLDFAAASCAIGDLLAFPEQSVLSTSFQNQGPGLLYNPDLVSVLEQNTMGVHKNETPTAPVLLYHATKDEIVPYTNASTLADAWCSNGANVKFITFANGGHITTEVLAILEVLEFVANAFAGKVASGCSRTTVLRNTLNPIALGVALEPVLVMLIEVLATAGKEDINIVKNLSTLNKTIS</sequence>
<accession>A0A7D5Z197</accession>
<feature type="chain" id="PRO_5029085959" evidence="2">
    <location>
        <begin position="27"/>
        <end position="461"/>
    </location>
</feature>
<comment type="similarity">
    <text evidence="2">Belongs to the AB hydrolase superfamily. Lipase family.</text>
</comment>
<name>A0A7D5Z197_9HYPO</name>
<dbReference type="RefSeq" id="XP_014539273.1">
    <property type="nucleotide sequence ID" value="XM_014683787.1"/>
</dbReference>
<dbReference type="Proteomes" id="UP000510686">
    <property type="component" value="Chromosome 3"/>
</dbReference>
<dbReference type="EMBL" id="CP058934">
    <property type="protein sequence ID" value="QLI69605.1"/>
    <property type="molecule type" value="Genomic_DNA"/>
</dbReference>
<dbReference type="PANTHER" id="PTHR34853:SF5">
    <property type="entry name" value="LIP-DOMAIN-CONTAINING PROTEIN-RELATED"/>
    <property type="match status" value="1"/>
</dbReference>